<feature type="domain" description="HTH cro/C1-type" evidence="1">
    <location>
        <begin position="13"/>
        <end position="67"/>
    </location>
</feature>
<dbReference type="SUPFAM" id="SSF47413">
    <property type="entry name" value="lambda repressor-like DNA-binding domains"/>
    <property type="match status" value="1"/>
</dbReference>
<evidence type="ECO:0000313" key="2">
    <source>
        <dbReference type="EMBL" id="OOQ61934.1"/>
    </source>
</evidence>
<sequence>MKEVSRTIIGRNVKAIRLSLGLSLLKFSLATGISKASLVNVESGKNGYNLNLLDNILKFTNFTLTKLTNETFKPNKNLREELLEKHKFNKDVQSYFFDQAPEIVYAIKHKLLSSDFFQSPREIREVRAYFDSLGWHYKGTSISNALKRLNTQVLITAHPVKKNTFLYKSKQIM</sequence>
<evidence type="ECO:0000313" key="3">
    <source>
        <dbReference type="Proteomes" id="UP000189739"/>
    </source>
</evidence>
<dbReference type="SMART" id="SM00530">
    <property type="entry name" value="HTH_XRE"/>
    <property type="match status" value="1"/>
</dbReference>
<dbReference type="CDD" id="cd00093">
    <property type="entry name" value="HTH_XRE"/>
    <property type="match status" value="1"/>
</dbReference>
<dbReference type="RefSeq" id="WP_078346118.1">
    <property type="nucleotide sequence ID" value="NZ_MBTF01000001.1"/>
</dbReference>
<dbReference type="GO" id="GO:0003677">
    <property type="term" value="F:DNA binding"/>
    <property type="evidence" value="ECO:0007669"/>
    <property type="project" value="InterPro"/>
</dbReference>
<dbReference type="Pfam" id="PF01381">
    <property type="entry name" value="HTH_3"/>
    <property type="match status" value="1"/>
</dbReference>
<dbReference type="InterPro" id="IPR010982">
    <property type="entry name" value="Lambda_DNA-bd_dom_sf"/>
</dbReference>
<protein>
    <recommendedName>
        <fullName evidence="1">HTH cro/C1-type domain-containing protein</fullName>
    </recommendedName>
</protein>
<name>A0A1S9PLW8_9SPHI</name>
<keyword evidence="3" id="KW-1185">Reference proteome</keyword>
<dbReference type="Gene3D" id="1.10.260.40">
    <property type="entry name" value="lambda repressor-like DNA-binding domains"/>
    <property type="match status" value="1"/>
</dbReference>
<dbReference type="OrthoDB" id="708916at2"/>
<gene>
    <name evidence="2" type="ORF">BC343_02410</name>
</gene>
<comment type="caution">
    <text evidence="2">The sequence shown here is derived from an EMBL/GenBank/DDBJ whole genome shotgun (WGS) entry which is preliminary data.</text>
</comment>
<dbReference type="InterPro" id="IPR001387">
    <property type="entry name" value="Cro/C1-type_HTH"/>
</dbReference>
<proteinExistence type="predicted"/>
<dbReference type="STRING" id="1792845.BC343_02410"/>
<dbReference type="AlphaFoldDB" id="A0A1S9PLW8"/>
<dbReference type="PROSITE" id="PS50943">
    <property type="entry name" value="HTH_CROC1"/>
    <property type="match status" value="1"/>
</dbReference>
<organism evidence="2 3">
    <name type="scientific">Mucilaginibacter pedocola</name>
    <dbReference type="NCBI Taxonomy" id="1792845"/>
    <lineage>
        <taxon>Bacteria</taxon>
        <taxon>Pseudomonadati</taxon>
        <taxon>Bacteroidota</taxon>
        <taxon>Sphingobacteriia</taxon>
        <taxon>Sphingobacteriales</taxon>
        <taxon>Sphingobacteriaceae</taxon>
        <taxon>Mucilaginibacter</taxon>
    </lineage>
</organism>
<accession>A0A1S9PLW8</accession>
<reference evidence="2 3" key="1">
    <citation type="submission" date="2016-07" db="EMBL/GenBank/DDBJ databases">
        <title>Genomic analysis of zinc-resistant bacterium Mucilaginibacter pedocola TBZ30.</title>
        <authorList>
            <person name="Huang J."/>
            <person name="Tang J."/>
        </authorList>
    </citation>
    <scope>NUCLEOTIDE SEQUENCE [LARGE SCALE GENOMIC DNA]</scope>
    <source>
        <strain evidence="2 3">TBZ30</strain>
    </source>
</reference>
<dbReference type="Proteomes" id="UP000189739">
    <property type="component" value="Unassembled WGS sequence"/>
</dbReference>
<evidence type="ECO:0000259" key="1">
    <source>
        <dbReference type="PROSITE" id="PS50943"/>
    </source>
</evidence>
<dbReference type="EMBL" id="MBTF01000001">
    <property type="protein sequence ID" value="OOQ61934.1"/>
    <property type="molecule type" value="Genomic_DNA"/>
</dbReference>